<keyword evidence="1" id="KW-0436">Ligase</keyword>
<dbReference type="Gene3D" id="3.30.1370.240">
    <property type="match status" value="1"/>
</dbReference>
<dbReference type="GO" id="GO:0004812">
    <property type="term" value="F:aminoacyl-tRNA ligase activity"/>
    <property type="evidence" value="ECO:0007669"/>
    <property type="project" value="UniProtKB-KW"/>
</dbReference>
<gene>
    <name evidence="1" type="ORF">A2U01_0017894</name>
</gene>
<sequence>GIGSDDIKALKARKLIVPQTWKGYSVKKGPNYAPKRKKVVTDLTRESLQSGDYKGEEFKPYNYSAKGQPLEGGSLHPLLKVRRYFLCPPLPPFPNLLLIN</sequence>
<dbReference type="EMBL" id="LXQA010033602">
    <property type="protein sequence ID" value="MCH96903.1"/>
    <property type="molecule type" value="Genomic_DNA"/>
</dbReference>
<keyword evidence="1" id="KW-0030">Aminoacyl-tRNA synthetase</keyword>
<accession>A0A392NBF5</accession>
<comment type="caution">
    <text evidence="1">The sequence shown here is derived from an EMBL/GenBank/DDBJ whole genome shotgun (WGS) entry which is preliminary data.</text>
</comment>
<proteinExistence type="predicted"/>
<dbReference type="Proteomes" id="UP000265520">
    <property type="component" value="Unassembled WGS sequence"/>
</dbReference>
<evidence type="ECO:0000313" key="1">
    <source>
        <dbReference type="EMBL" id="MCH96903.1"/>
    </source>
</evidence>
<evidence type="ECO:0000313" key="2">
    <source>
        <dbReference type="Proteomes" id="UP000265520"/>
    </source>
</evidence>
<feature type="non-terminal residue" evidence="1">
    <location>
        <position position="1"/>
    </location>
</feature>
<organism evidence="1 2">
    <name type="scientific">Trifolium medium</name>
    <dbReference type="NCBI Taxonomy" id="97028"/>
    <lineage>
        <taxon>Eukaryota</taxon>
        <taxon>Viridiplantae</taxon>
        <taxon>Streptophyta</taxon>
        <taxon>Embryophyta</taxon>
        <taxon>Tracheophyta</taxon>
        <taxon>Spermatophyta</taxon>
        <taxon>Magnoliopsida</taxon>
        <taxon>eudicotyledons</taxon>
        <taxon>Gunneridae</taxon>
        <taxon>Pentapetalae</taxon>
        <taxon>rosids</taxon>
        <taxon>fabids</taxon>
        <taxon>Fabales</taxon>
        <taxon>Fabaceae</taxon>
        <taxon>Papilionoideae</taxon>
        <taxon>50 kb inversion clade</taxon>
        <taxon>NPAAA clade</taxon>
        <taxon>Hologalegina</taxon>
        <taxon>IRL clade</taxon>
        <taxon>Trifolieae</taxon>
        <taxon>Trifolium</taxon>
    </lineage>
</organism>
<name>A0A392NBF5_9FABA</name>
<reference evidence="1 2" key="1">
    <citation type="journal article" date="2018" name="Front. Plant Sci.">
        <title>Red Clover (Trifolium pratense) and Zigzag Clover (T. medium) - A Picture of Genomic Similarities and Differences.</title>
        <authorList>
            <person name="Dluhosova J."/>
            <person name="Istvanek J."/>
            <person name="Nedelnik J."/>
            <person name="Repkova J."/>
        </authorList>
    </citation>
    <scope>NUCLEOTIDE SEQUENCE [LARGE SCALE GENOMIC DNA]</scope>
    <source>
        <strain evidence="2">cv. 10/8</strain>
        <tissue evidence="1">Leaf</tissue>
    </source>
</reference>
<keyword evidence="2" id="KW-1185">Reference proteome</keyword>
<protein>
    <submittedName>
        <fullName evidence="1">Phenylalanyl-tRNA synthetase beta subunit</fullName>
    </submittedName>
</protein>
<dbReference type="AlphaFoldDB" id="A0A392NBF5"/>